<name>A0A0M5J0A5_DROBS</name>
<keyword evidence="11 14" id="KW-0408">Iron</keyword>
<evidence type="ECO:0000256" key="4">
    <source>
        <dbReference type="ARBA" id="ARBA00004406"/>
    </source>
</evidence>
<dbReference type="PRINTS" id="PR00385">
    <property type="entry name" value="P450"/>
</dbReference>
<dbReference type="SMR" id="A0A0M5J0A5"/>
<keyword evidence="13" id="KW-0472">Membrane</keyword>
<keyword evidence="10 15" id="KW-0560">Oxidoreductase</keyword>
<dbReference type="EMBL" id="CP012525">
    <property type="protein sequence ID" value="ALC43311.1"/>
    <property type="molecule type" value="Genomic_DNA"/>
</dbReference>
<dbReference type="GO" id="GO:0016705">
    <property type="term" value="F:oxidoreductase activity, acting on paired donors, with incorporation or reduction of molecular oxygen"/>
    <property type="evidence" value="ECO:0007669"/>
    <property type="project" value="InterPro"/>
</dbReference>
<evidence type="ECO:0000256" key="2">
    <source>
        <dbReference type="ARBA" id="ARBA00003690"/>
    </source>
</evidence>
<dbReference type="SUPFAM" id="SSF48264">
    <property type="entry name" value="Cytochrome P450"/>
    <property type="match status" value="1"/>
</dbReference>
<evidence type="ECO:0000313" key="16">
    <source>
        <dbReference type="EMBL" id="ALC43311.1"/>
    </source>
</evidence>
<dbReference type="InterPro" id="IPR036396">
    <property type="entry name" value="Cyt_P450_sf"/>
</dbReference>
<comment type="similarity">
    <text evidence="5 15">Belongs to the cytochrome P450 family.</text>
</comment>
<keyword evidence="7 14" id="KW-0479">Metal-binding</keyword>
<evidence type="ECO:0000256" key="9">
    <source>
        <dbReference type="ARBA" id="ARBA00022848"/>
    </source>
</evidence>
<accession>A0A0M5J0A5</accession>
<dbReference type="Gene3D" id="1.10.630.10">
    <property type="entry name" value="Cytochrome P450"/>
    <property type="match status" value="1"/>
</dbReference>
<gene>
    <name evidence="16" type="ORF">Dbus_chr3Lg477</name>
</gene>
<dbReference type="PRINTS" id="PR00463">
    <property type="entry name" value="EP450I"/>
</dbReference>
<dbReference type="InterPro" id="IPR017972">
    <property type="entry name" value="Cyt_P450_CS"/>
</dbReference>
<sequence length="487" mass="56043">MILISIFVCFCLAAAVNYFRTRRQRKFIKNLKGPFSFPLLGSLHKILLLTPQNFFKNSAAYLAKYGNLTRCWAFHRLFIFVADLEFAAHLLHSESHVQTGAELMSDWFNESSLMCAAEQWPQRHAQLIEIFRPERVLQQRKLWQQQQSLLQAKFLEQAASREAFDVQPLVSSHVLDIVLLSNCGMQPSEQYKQSFLDLTKLYRKRFLSIKSANRLTFRLTSPFVHRRQQRLIKRLNKDNRLMIDELRQQLDLMSSGIVIERFELAKKLEHGSLLQLLLTGAEQQLSEAQLLAELNACNYLAYMLISTTLCFALVQIARHPGVQQRCLEELRAQSEEQQLSELPYLDAVLKETLRLQPAQLWLARQLTEDYDYTHSQLGAGSLPLGAEIYMNLFALQRSSDDYGALPTKFEPTRFLAAHPVELLSFGLGPRRCPAQDYSLLLLKTLLAPLLRQFELLPNGEPLRLDLHLTLGSKNGFQLALKQREAIN</sequence>
<dbReference type="InterPro" id="IPR050196">
    <property type="entry name" value="Cytochrome_P450_Monoox"/>
</dbReference>
<dbReference type="OMA" id="ANRFNYW"/>
<evidence type="ECO:0000256" key="1">
    <source>
        <dbReference type="ARBA" id="ARBA00001971"/>
    </source>
</evidence>
<dbReference type="Proteomes" id="UP000494163">
    <property type="component" value="Chromosome 3L"/>
</dbReference>
<protein>
    <submittedName>
        <fullName evidence="16">Cyp316a1</fullName>
    </submittedName>
</protein>
<dbReference type="InterPro" id="IPR001128">
    <property type="entry name" value="Cyt_P450"/>
</dbReference>
<dbReference type="OrthoDB" id="1470350at2759"/>
<comment type="cofactor">
    <cofactor evidence="1 14">
        <name>heme</name>
        <dbReference type="ChEBI" id="CHEBI:30413"/>
    </cofactor>
</comment>
<dbReference type="InterPro" id="IPR002401">
    <property type="entry name" value="Cyt_P450_E_grp-I"/>
</dbReference>
<evidence type="ECO:0000256" key="10">
    <source>
        <dbReference type="ARBA" id="ARBA00023002"/>
    </source>
</evidence>
<comment type="function">
    <text evidence="2">May be involved in the metabolism of insect hormones and in the breakdown of synthetic insecticides.</text>
</comment>
<proteinExistence type="inferred from homology"/>
<evidence type="ECO:0000313" key="17">
    <source>
        <dbReference type="Proteomes" id="UP000494163"/>
    </source>
</evidence>
<dbReference type="Pfam" id="PF00067">
    <property type="entry name" value="p450"/>
    <property type="match status" value="1"/>
</dbReference>
<dbReference type="GO" id="GO:0005789">
    <property type="term" value="C:endoplasmic reticulum membrane"/>
    <property type="evidence" value="ECO:0007669"/>
    <property type="project" value="UniProtKB-SubCell"/>
</dbReference>
<keyword evidence="8" id="KW-0256">Endoplasmic reticulum</keyword>
<dbReference type="PROSITE" id="PS00086">
    <property type="entry name" value="CYTOCHROME_P450"/>
    <property type="match status" value="1"/>
</dbReference>
<evidence type="ECO:0000256" key="12">
    <source>
        <dbReference type="ARBA" id="ARBA00023033"/>
    </source>
</evidence>
<evidence type="ECO:0000256" key="7">
    <source>
        <dbReference type="ARBA" id="ARBA00022723"/>
    </source>
</evidence>
<dbReference type="STRING" id="30019.A0A0M5J0A5"/>
<dbReference type="PANTHER" id="PTHR24291:SF189">
    <property type="entry name" value="CYTOCHROME P450 4C3-RELATED"/>
    <property type="match status" value="1"/>
</dbReference>
<feature type="binding site" description="axial binding residue" evidence="14">
    <location>
        <position position="432"/>
    </location>
    <ligand>
        <name>heme</name>
        <dbReference type="ChEBI" id="CHEBI:30413"/>
    </ligand>
    <ligandPart>
        <name>Fe</name>
        <dbReference type="ChEBI" id="CHEBI:18248"/>
    </ligandPart>
</feature>
<evidence type="ECO:0000256" key="11">
    <source>
        <dbReference type="ARBA" id="ARBA00023004"/>
    </source>
</evidence>
<dbReference type="AlphaFoldDB" id="A0A0M5J0A5"/>
<dbReference type="GO" id="GO:0005506">
    <property type="term" value="F:iron ion binding"/>
    <property type="evidence" value="ECO:0007669"/>
    <property type="project" value="InterPro"/>
</dbReference>
<dbReference type="PANTHER" id="PTHR24291">
    <property type="entry name" value="CYTOCHROME P450 FAMILY 4"/>
    <property type="match status" value="1"/>
</dbReference>
<evidence type="ECO:0000256" key="5">
    <source>
        <dbReference type="ARBA" id="ARBA00010617"/>
    </source>
</evidence>
<keyword evidence="6 14" id="KW-0349">Heme</keyword>
<keyword evidence="17" id="KW-1185">Reference proteome</keyword>
<evidence type="ECO:0000256" key="15">
    <source>
        <dbReference type="RuleBase" id="RU000461"/>
    </source>
</evidence>
<evidence type="ECO:0000256" key="14">
    <source>
        <dbReference type="PIRSR" id="PIRSR602401-1"/>
    </source>
</evidence>
<keyword evidence="12 15" id="KW-0503">Monooxygenase</keyword>
<dbReference type="GO" id="GO:0020037">
    <property type="term" value="F:heme binding"/>
    <property type="evidence" value="ECO:0007669"/>
    <property type="project" value="InterPro"/>
</dbReference>
<evidence type="ECO:0000256" key="6">
    <source>
        <dbReference type="ARBA" id="ARBA00022617"/>
    </source>
</evidence>
<evidence type="ECO:0000256" key="3">
    <source>
        <dbReference type="ARBA" id="ARBA00004174"/>
    </source>
</evidence>
<dbReference type="GO" id="GO:0004497">
    <property type="term" value="F:monooxygenase activity"/>
    <property type="evidence" value="ECO:0007669"/>
    <property type="project" value="UniProtKB-KW"/>
</dbReference>
<evidence type="ECO:0000256" key="13">
    <source>
        <dbReference type="ARBA" id="ARBA00023136"/>
    </source>
</evidence>
<evidence type="ECO:0000256" key="8">
    <source>
        <dbReference type="ARBA" id="ARBA00022824"/>
    </source>
</evidence>
<organism evidence="16 17">
    <name type="scientific">Drosophila busckii</name>
    <name type="common">Fruit fly</name>
    <dbReference type="NCBI Taxonomy" id="30019"/>
    <lineage>
        <taxon>Eukaryota</taxon>
        <taxon>Metazoa</taxon>
        <taxon>Ecdysozoa</taxon>
        <taxon>Arthropoda</taxon>
        <taxon>Hexapoda</taxon>
        <taxon>Insecta</taxon>
        <taxon>Pterygota</taxon>
        <taxon>Neoptera</taxon>
        <taxon>Endopterygota</taxon>
        <taxon>Diptera</taxon>
        <taxon>Brachycera</taxon>
        <taxon>Muscomorpha</taxon>
        <taxon>Ephydroidea</taxon>
        <taxon>Drosophilidae</taxon>
        <taxon>Drosophila</taxon>
    </lineage>
</organism>
<comment type="subcellular location">
    <subcellularLocation>
        <location evidence="4">Endoplasmic reticulum membrane</location>
        <topology evidence="4">Peripheral membrane protein</topology>
    </subcellularLocation>
    <subcellularLocation>
        <location evidence="3">Microsome membrane</location>
        <topology evidence="3">Peripheral membrane protein</topology>
    </subcellularLocation>
</comment>
<reference evidence="16 17" key="1">
    <citation type="submission" date="2015-08" db="EMBL/GenBank/DDBJ databases">
        <title>Ancestral chromatin configuration constrains chromatin evolution on differentiating sex chromosomes in Drosophila.</title>
        <authorList>
            <person name="Zhou Q."/>
            <person name="Bachtrog D."/>
        </authorList>
    </citation>
    <scope>NUCLEOTIDE SEQUENCE [LARGE SCALE GENOMIC DNA]</scope>
    <source>
        <tissue evidence="16">Whole larvae</tissue>
    </source>
</reference>
<keyword evidence="9" id="KW-0492">Microsome</keyword>